<name>A0ABW0N0M2_9ACTN</name>
<keyword evidence="3" id="KW-1185">Reference proteome</keyword>
<reference evidence="3" key="1">
    <citation type="journal article" date="2019" name="Int. J. Syst. Evol. Microbiol.">
        <title>The Global Catalogue of Microorganisms (GCM) 10K type strain sequencing project: providing services to taxonomists for standard genome sequencing and annotation.</title>
        <authorList>
            <consortium name="The Broad Institute Genomics Platform"/>
            <consortium name="The Broad Institute Genome Sequencing Center for Infectious Disease"/>
            <person name="Wu L."/>
            <person name="Ma J."/>
        </authorList>
    </citation>
    <scope>NUCLEOTIDE SEQUENCE [LARGE SCALE GENOMIC DNA]</scope>
    <source>
        <strain evidence="3">KACC 13778</strain>
    </source>
</reference>
<dbReference type="RefSeq" id="WP_345172021.1">
    <property type="nucleotide sequence ID" value="NZ_BAABFQ010000003.1"/>
</dbReference>
<evidence type="ECO:0000313" key="3">
    <source>
        <dbReference type="Proteomes" id="UP001595956"/>
    </source>
</evidence>
<feature type="region of interest" description="Disordered" evidence="1">
    <location>
        <begin position="159"/>
        <end position="182"/>
    </location>
</feature>
<dbReference type="Proteomes" id="UP001595956">
    <property type="component" value="Unassembled WGS sequence"/>
</dbReference>
<proteinExistence type="predicted"/>
<sequence>MTIAHALQDLRASTSRLSEAVTELVMIAHEDRPDGSETAAVDHFAEQVSELQSSVVIAHHELSRIDGPKRLADRMGLVDEAIAAAALLYWRDLRSYDATSAMRQAARRGGQDWRSWQVSIEQSQHRCEQPLLDATTAARAVWVELAELVSLWLAHPPPVPVPDPSPTTDAGVPAAENTRRST</sequence>
<evidence type="ECO:0000313" key="2">
    <source>
        <dbReference type="EMBL" id="MFC5493168.1"/>
    </source>
</evidence>
<accession>A0ABW0N0M2</accession>
<gene>
    <name evidence="2" type="ORF">ACFPKY_08650</name>
</gene>
<comment type="caution">
    <text evidence="2">The sequence shown here is derived from an EMBL/GenBank/DDBJ whole genome shotgun (WGS) entry which is preliminary data.</text>
</comment>
<evidence type="ECO:0000256" key="1">
    <source>
        <dbReference type="SAM" id="MobiDB-lite"/>
    </source>
</evidence>
<protein>
    <submittedName>
        <fullName evidence="2">Uncharacterized protein</fullName>
    </submittedName>
</protein>
<organism evidence="2 3">
    <name type="scientific">Nocardioides caricicola</name>
    <dbReference type="NCBI Taxonomy" id="634770"/>
    <lineage>
        <taxon>Bacteria</taxon>
        <taxon>Bacillati</taxon>
        <taxon>Actinomycetota</taxon>
        <taxon>Actinomycetes</taxon>
        <taxon>Propionibacteriales</taxon>
        <taxon>Nocardioidaceae</taxon>
        <taxon>Nocardioides</taxon>
    </lineage>
</organism>
<dbReference type="EMBL" id="JBHSMD010000002">
    <property type="protein sequence ID" value="MFC5493168.1"/>
    <property type="molecule type" value="Genomic_DNA"/>
</dbReference>